<organism evidence="2 3">
    <name type="scientific">Leptidea sinapis</name>
    <dbReference type="NCBI Taxonomy" id="189913"/>
    <lineage>
        <taxon>Eukaryota</taxon>
        <taxon>Metazoa</taxon>
        <taxon>Ecdysozoa</taxon>
        <taxon>Arthropoda</taxon>
        <taxon>Hexapoda</taxon>
        <taxon>Insecta</taxon>
        <taxon>Pterygota</taxon>
        <taxon>Neoptera</taxon>
        <taxon>Endopterygota</taxon>
        <taxon>Lepidoptera</taxon>
        <taxon>Glossata</taxon>
        <taxon>Ditrysia</taxon>
        <taxon>Papilionoidea</taxon>
        <taxon>Pieridae</taxon>
        <taxon>Dismorphiinae</taxon>
        <taxon>Leptidea</taxon>
    </lineage>
</organism>
<sequence>GYSTNTLNNDIAIAAISPVQLTDAISPIPLATGNNNYVGSWATAAGYGKTSDCKTT</sequence>
<name>A0A5E4QQR9_9NEOP</name>
<evidence type="ECO:0000259" key="1">
    <source>
        <dbReference type="Pfam" id="PF00089"/>
    </source>
</evidence>
<accession>A0A5E4QQR9</accession>
<dbReference type="AlphaFoldDB" id="A0A5E4QQR9"/>
<dbReference type="GO" id="GO:0004252">
    <property type="term" value="F:serine-type endopeptidase activity"/>
    <property type="evidence" value="ECO:0007669"/>
    <property type="project" value="InterPro"/>
</dbReference>
<dbReference type="InterPro" id="IPR001254">
    <property type="entry name" value="Trypsin_dom"/>
</dbReference>
<gene>
    <name evidence="2" type="ORF">LSINAPIS_LOCUS10952</name>
</gene>
<protein>
    <recommendedName>
        <fullName evidence="1">Peptidase S1 domain-containing protein</fullName>
    </recommendedName>
</protein>
<dbReference type="Proteomes" id="UP000324832">
    <property type="component" value="Unassembled WGS sequence"/>
</dbReference>
<dbReference type="InterPro" id="IPR043504">
    <property type="entry name" value="Peptidase_S1_PA_chymotrypsin"/>
</dbReference>
<dbReference type="InterPro" id="IPR009003">
    <property type="entry name" value="Peptidase_S1_PA"/>
</dbReference>
<dbReference type="EMBL" id="FZQP02004558">
    <property type="protein sequence ID" value="VVD00277.1"/>
    <property type="molecule type" value="Genomic_DNA"/>
</dbReference>
<dbReference type="Pfam" id="PF00089">
    <property type="entry name" value="Trypsin"/>
    <property type="match status" value="1"/>
</dbReference>
<proteinExistence type="predicted"/>
<reference evidence="2 3" key="1">
    <citation type="submission" date="2017-07" db="EMBL/GenBank/DDBJ databases">
        <authorList>
            <person name="Talla V."/>
            <person name="Backstrom N."/>
        </authorList>
    </citation>
    <scope>NUCLEOTIDE SEQUENCE [LARGE SCALE GENOMIC DNA]</scope>
</reference>
<dbReference type="SUPFAM" id="SSF50494">
    <property type="entry name" value="Trypsin-like serine proteases"/>
    <property type="match status" value="1"/>
</dbReference>
<keyword evidence="3" id="KW-1185">Reference proteome</keyword>
<evidence type="ECO:0000313" key="3">
    <source>
        <dbReference type="Proteomes" id="UP000324832"/>
    </source>
</evidence>
<feature type="non-terminal residue" evidence="2">
    <location>
        <position position="1"/>
    </location>
</feature>
<evidence type="ECO:0000313" key="2">
    <source>
        <dbReference type="EMBL" id="VVD00277.1"/>
    </source>
</evidence>
<dbReference type="GO" id="GO:0006508">
    <property type="term" value="P:proteolysis"/>
    <property type="evidence" value="ECO:0007669"/>
    <property type="project" value="InterPro"/>
</dbReference>
<feature type="domain" description="Peptidase S1" evidence="1">
    <location>
        <begin position="2"/>
        <end position="54"/>
    </location>
</feature>
<dbReference type="Gene3D" id="2.40.10.10">
    <property type="entry name" value="Trypsin-like serine proteases"/>
    <property type="match status" value="1"/>
</dbReference>